<evidence type="ECO:0000256" key="1">
    <source>
        <dbReference type="SAM" id="Phobius"/>
    </source>
</evidence>
<keyword evidence="1" id="KW-0812">Transmembrane</keyword>
<feature type="transmembrane region" description="Helical" evidence="1">
    <location>
        <begin position="65"/>
        <end position="88"/>
    </location>
</feature>
<sequence length="94" mass="9967">MSHAPLFVLTGVVLSSGAGVLFYLASHQQQILPRRMPFRPGVTGGIVLSVLTCLAFSAATSPLVGIFMSFVALMTVTSLFPLVVALAIHKRRPS</sequence>
<evidence type="ECO:0000313" key="2">
    <source>
        <dbReference type="EMBL" id="NVN47833.1"/>
    </source>
</evidence>
<gene>
    <name evidence="2" type="ORF">HW542_13600</name>
</gene>
<keyword evidence="1" id="KW-0472">Membrane</keyword>
<reference evidence="2 3" key="1">
    <citation type="submission" date="2020-06" db="EMBL/GenBank/DDBJ databases">
        <title>Synonyms of Asaia species.</title>
        <authorList>
            <person name="Sombolestani A."/>
        </authorList>
    </citation>
    <scope>NUCLEOTIDE SEQUENCE [LARGE SCALE GENOMIC DNA]</scope>
    <source>
        <strain evidence="2 3">LMG 27047</strain>
    </source>
</reference>
<evidence type="ECO:0000313" key="3">
    <source>
        <dbReference type="Proteomes" id="UP001516351"/>
    </source>
</evidence>
<keyword evidence="3" id="KW-1185">Reference proteome</keyword>
<dbReference type="RefSeq" id="WP_267311134.1">
    <property type="nucleotide sequence ID" value="NZ_JABXXV010000008.1"/>
</dbReference>
<protein>
    <recommendedName>
        <fullName evidence="4">NADH dehydrogenase subunit 6</fullName>
    </recommendedName>
</protein>
<feature type="transmembrane region" description="Helical" evidence="1">
    <location>
        <begin position="38"/>
        <end position="59"/>
    </location>
</feature>
<accession>A0ABX2P7B0</accession>
<feature type="transmembrane region" description="Helical" evidence="1">
    <location>
        <begin position="6"/>
        <end position="26"/>
    </location>
</feature>
<comment type="caution">
    <text evidence="2">The sequence shown here is derived from an EMBL/GenBank/DDBJ whole genome shotgun (WGS) entry which is preliminary data.</text>
</comment>
<dbReference type="Proteomes" id="UP001516351">
    <property type="component" value="Unassembled WGS sequence"/>
</dbReference>
<name>A0ABX2P7B0_9PROT</name>
<dbReference type="EMBL" id="JABXXV010000008">
    <property type="protein sequence ID" value="NVN47833.1"/>
    <property type="molecule type" value="Genomic_DNA"/>
</dbReference>
<keyword evidence="1" id="KW-1133">Transmembrane helix</keyword>
<proteinExistence type="predicted"/>
<organism evidence="2 3">
    <name type="scientific">Asaia spathodeae</name>
    <dbReference type="NCBI Taxonomy" id="657016"/>
    <lineage>
        <taxon>Bacteria</taxon>
        <taxon>Pseudomonadati</taxon>
        <taxon>Pseudomonadota</taxon>
        <taxon>Alphaproteobacteria</taxon>
        <taxon>Acetobacterales</taxon>
        <taxon>Acetobacteraceae</taxon>
        <taxon>Asaia</taxon>
    </lineage>
</organism>
<evidence type="ECO:0008006" key="4">
    <source>
        <dbReference type="Google" id="ProtNLM"/>
    </source>
</evidence>